<keyword evidence="2" id="KW-1185">Reference proteome</keyword>
<gene>
    <name evidence="1" type="ORF">NIES267_41560</name>
</gene>
<dbReference type="AlphaFoldDB" id="A0A1Z4LTU2"/>
<reference evidence="1 2" key="1">
    <citation type="submission" date="2017-06" db="EMBL/GenBank/DDBJ databases">
        <title>Genome sequencing of cyanobaciteial culture collection at National Institute for Environmental Studies (NIES).</title>
        <authorList>
            <person name="Hirose Y."/>
            <person name="Shimura Y."/>
            <person name="Fujisawa T."/>
            <person name="Nakamura Y."/>
            <person name="Kawachi M."/>
        </authorList>
    </citation>
    <scope>NUCLEOTIDE SEQUENCE [LARGE SCALE GENOMIC DNA]</scope>
    <source>
        <strain evidence="1 2">NIES-267</strain>
    </source>
</reference>
<evidence type="ECO:0008006" key="3">
    <source>
        <dbReference type="Google" id="ProtNLM"/>
    </source>
</evidence>
<evidence type="ECO:0000313" key="1">
    <source>
        <dbReference type="EMBL" id="BAY84660.1"/>
    </source>
</evidence>
<sequence>MLIRNNILTILLISIFIFPLPAIALGIGNRIRKEAGFTKVELSAMEEMGWSDKRLVKYASIACGYVVDDKSTSLERFYKFYFGNYNPSKEPYIKHSLQKIHDWVKKQPECN</sequence>
<proteinExistence type="predicted"/>
<dbReference type="Proteomes" id="UP000218418">
    <property type="component" value="Chromosome"/>
</dbReference>
<organism evidence="1 2">
    <name type="scientific">Calothrix parasitica NIES-267</name>
    <dbReference type="NCBI Taxonomy" id="1973488"/>
    <lineage>
        <taxon>Bacteria</taxon>
        <taxon>Bacillati</taxon>
        <taxon>Cyanobacteriota</taxon>
        <taxon>Cyanophyceae</taxon>
        <taxon>Nostocales</taxon>
        <taxon>Calotrichaceae</taxon>
        <taxon>Calothrix</taxon>
    </lineage>
</organism>
<evidence type="ECO:0000313" key="2">
    <source>
        <dbReference type="Proteomes" id="UP000218418"/>
    </source>
</evidence>
<dbReference type="EMBL" id="AP018227">
    <property type="protein sequence ID" value="BAY84660.1"/>
    <property type="molecule type" value="Genomic_DNA"/>
</dbReference>
<accession>A0A1Z4LTU2</accession>
<protein>
    <recommendedName>
        <fullName evidence="3">Rap1a immunity protein domain-containing protein</fullName>
    </recommendedName>
</protein>
<name>A0A1Z4LTU2_9CYAN</name>